<feature type="binding site" evidence="10">
    <location>
        <begin position="141"/>
        <end position="147"/>
    </location>
    <ligand>
        <name>(6S)-NADPHX</name>
        <dbReference type="ChEBI" id="CHEBI:64076"/>
    </ligand>
</feature>
<dbReference type="PANTHER" id="PTHR13232">
    <property type="entry name" value="NAD(P)H-HYDRATE EPIMERASE"/>
    <property type="match status" value="1"/>
</dbReference>
<dbReference type="SUPFAM" id="SSF64153">
    <property type="entry name" value="YjeF N-terminal domain-like"/>
    <property type="match status" value="1"/>
</dbReference>
<dbReference type="InterPro" id="IPR032976">
    <property type="entry name" value="YJEFN_prot_NAXE-like"/>
</dbReference>
<evidence type="ECO:0000256" key="5">
    <source>
        <dbReference type="ARBA" id="ARBA00022741"/>
    </source>
</evidence>
<dbReference type="NCBIfam" id="TIGR00197">
    <property type="entry name" value="yjeF_nterm"/>
    <property type="match status" value="1"/>
</dbReference>
<dbReference type="GO" id="GO:0000166">
    <property type="term" value="F:nucleotide binding"/>
    <property type="evidence" value="ECO:0007669"/>
    <property type="project" value="UniProtKB-KW"/>
</dbReference>
<protein>
    <recommendedName>
        <fullName evidence="3 10">NAD(P)H-hydrate epimerase</fullName>
        <ecNumber evidence="3 10">5.1.99.6</ecNumber>
    </recommendedName>
    <alternativeName>
        <fullName evidence="10">NAD(P)HX epimerase</fullName>
    </alternativeName>
</protein>
<feature type="binding site" evidence="10">
    <location>
        <position position="170"/>
    </location>
    <ligand>
        <name>(6S)-NADPHX</name>
        <dbReference type="ChEBI" id="CHEBI:64076"/>
    </ligand>
</feature>
<feature type="binding site" evidence="10">
    <location>
        <position position="173"/>
    </location>
    <ligand>
        <name>K(+)</name>
        <dbReference type="ChEBI" id="CHEBI:29103"/>
    </ligand>
</feature>
<sequence length="445" mass="47732">MASASGTITSDEMTVVDENCEWMGLKRVVLMENAGRAVAEAVLNVLKDVGGRKVLVLCGPGNNGGDGLAAARHLTGMGAETKVLILADPSKIKTDESRRNFETVRNMKLSIKLDSVDSTEELLQHVEAFSQADVIVDAILGTGARGGLSGVLKTAVDLANSSKAFKLSVDIPTGLDPDTGEGEVFFQPDLVVALHMPKPVHRRIQEKTVVERIGIPAEAGVVAGPGQLKLLVRKAGRDKLYTGRIAYIFGEKGPDERVREFLTSLKGFTAFCNLDMLVENPELRYAVAASRSVLLAGDINPSSVKPFLPRSPPVVVSNLSSAGLNPVYVLFSEKPLAGELRQVYQTLLKDVEELCRKLAAPIYVVGEVDSMTNGSKTYLNWMGRPLTQAYHAYAQALVAWFVGAGADPLLSTASASYLLRSAEPAALEMPQKLAAYVSSSIEQYS</sequence>
<dbReference type="EC" id="5.1.99.6" evidence="3 10"/>
<feature type="domain" description="YjeF N-terminal" evidence="11">
    <location>
        <begin position="13"/>
        <end position="221"/>
    </location>
</feature>
<comment type="similarity">
    <text evidence="10">Belongs to the NnrE/AIBP family.</text>
</comment>
<comment type="cofactor">
    <cofactor evidence="10">
        <name>K(+)</name>
        <dbReference type="ChEBI" id="CHEBI:29103"/>
    </cofactor>
    <text evidence="10">Binds 1 potassium ion per subunit.</text>
</comment>
<dbReference type="InterPro" id="IPR036652">
    <property type="entry name" value="YjeF_N_dom_sf"/>
</dbReference>
<dbReference type="EMBL" id="DRXH01000147">
    <property type="protein sequence ID" value="HHM44494.1"/>
    <property type="molecule type" value="Genomic_DNA"/>
</dbReference>
<reference evidence="12" key="1">
    <citation type="journal article" date="2020" name="mSystems">
        <title>Genome- and Community-Level Interaction Insights into Carbon Utilization and Element Cycling Functions of Hydrothermarchaeota in Hydrothermal Sediment.</title>
        <authorList>
            <person name="Zhou Z."/>
            <person name="Liu Y."/>
            <person name="Xu W."/>
            <person name="Pan J."/>
            <person name="Luo Z.H."/>
            <person name="Li M."/>
        </authorList>
    </citation>
    <scope>NUCLEOTIDE SEQUENCE [LARGE SCALE GENOMIC DNA]</scope>
    <source>
        <strain evidence="12">SpSt-1074</strain>
    </source>
</reference>
<dbReference type="PANTHER" id="PTHR13232:SF10">
    <property type="entry name" value="NAD(P)H-HYDRATE EPIMERASE"/>
    <property type="match status" value="1"/>
</dbReference>
<keyword evidence="4 10" id="KW-0479">Metal-binding</keyword>
<evidence type="ECO:0000259" key="11">
    <source>
        <dbReference type="PROSITE" id="PS51385"/>
    </source>
</evidence>
<name>A0A7J3VU63_CALS0</name>
<evidence type="ECO:0000256" key="7">
    <source>
        <dbReference type="ARBA" id="ARBA00022958"/>
    </source>
</evidence>
<dbReference type="GO" id="GO:0052856">
    <property type="term" value="F:NAD(P)HX epimerase activity"/>
    <property type="evidence" value="ECO:0007669"/>
    <property type="project" value="UniProtKB-UniRule"/>
</dbReference>
<feature type="binding site" evidence="10">
    <location>
        <position position="137"/>
    </location>
    <ligand>
        <name>K(+)</name>
        <dbReference type="ChEBI" id="CHEBI:29103"/>
    </ligand>
</feature>
<evidence type="ECO:0000256" key="9">
    <source>
        <dbReference type="ARBA" id="ARBA00023235"/>
    </source>
</evidence>
<keyword evidence="9 10" id="KW-0413">Isomerase</keyword>
<feature type="binding site" evidence="10">
    <location>
        <begin position="62"/>
        <end position="66"/>
    </location>
    <ligand>
        <name>(6S)-NADPHX</name>
        <dbReference type="ChEBI" id="CHEBI:64076"/>
    </ligand>
</feature>
<evidence type="ECO:0000256" key="3">
    <source>
        <dbReference type="ARBA" id="ARBA00012228"/>
    </source>
</evidence>
<comment type="catalytic activity">
    <reaction evidence="2 10">
        <text>(6R)-NADPHX = (6S)-NADPHX</text>
        <dbReference type="Rhea" id="RHEA:32227"/>
        <dbReference type="ChEBI" id="CHEBI:64076"/>
        <dbReference type="ChEBI" id="CHEBI:64077"/>
        <dbReference type="EC" id="5.1.99.6"/>
    </reaction>
</comment>
<evidence type="ECO:0000313" key="12">
    <source>
        <dbReference type="EMBL" id="HHM44494.1"/>
    </source>
</evidence>
<gene>
    <name evidence="10" type="primary">nnrE</name>
    <name evidence="12" type="ORF">ENM31_04270</name>
</gene>
<evidence type="ECO:0000256" key="10">
    <source>
        <dbReference type="HAMAP-Rule" id="MF_01966"/>
    </source>
</evidence>
<evidence type="ECO:0000256" key="1">
    <source>
        <dbReference type="ARBA" id="ARBA00000013"/>
    </source>
</evidence>
<comment type="function">
    <text evidence="10">Catalyzes the epimerization of the S- and R-forms of NAD(P)HX, a damaged form of NAD(P)H that is a result of enzymatic or heat-dependent hydration. This is a prerequisite for the S-specific NAD(P)H-hydrate dehydratase to allow the repair of both epimers of NAD(P)HX.</text>
</comment>
<dbReference type="Gene3D" id="3.40.50.10260">
    <property type="entry name" value="YjeF N-terminal domain"/>
    <property type="match status" value="1"/>
</dbReference>
<comment type="caution">
    <text evidence="10">Lacks conserved residue(s) required for the propagation of feature annotation.</text>
</comment>
<keyword evidence="6 10" id="KW-0521">NADP</keyword>
<comment type="catalytic activity">
    <reaction evidence="1 10">
        <text>(6R)-NADHX = (6S)-NADHX</text>
        <dbReference type="Rhea" id="RHEA:32215"/>
        <dbReference type="ChEBI" id="CHEBI:64074"/>
        <dbReference type="ChEBI" id="CHEBI:64075"/>
        <dbReference type="EC" id="5.1.99.6"/>
    </reaction>
</comment>
<proteinExistence type="inferred from homology"/>
<evidence type="ECO:0000256" key="4">
    <source>
        <dbReference type="ARBA" id="ARBA00022723"/>
    </source>
</evidence>
<evidence type="ECO:0000256" key="2">
    <source>
        <dbReference type="ARBA" id="ARBA00000909"/>
    </source>
</evidence>
<evidence type="ECO:0000256" key="8">
    <source>
        <dbReference type="ARBA" id="ARBA00023027"/>
    </source>
</evidence>
<feature type="binding site" evidence="10">
    <location>
        <position position="63"/>
    </location>
    <ligand>
        <name>K(+)</name>
        <dbReference type="ChEBI" id="CHEBI:29103"/>
    </ligand>
</feature>
<dbReference type="PROSITE" id="PS51385">
    <property type="entry name" value="YJEF_N"/>
    <property type="match status" value="1"/>
</dbReference>
<comment type="caution">
    <text evidence="12">The sequence shown here is derived from an EMBL/GenBank/DDBJ whole genome shotgun (WGS) entry which is preliminary data.</text>
</comment>
<accession>A0A7J3VU63</accession>
<keyword evidence="8 10" id="KW-0520">NAD</keyword>
<dbReference type="GO" id="GO:0046872">
    <property type="term" value="F:metal ion binding"/>
    <property type="evidence" value="ECO:0007669"/>
    <property type="project" value="UniProtKB-KW"/>
</dbReference>
<dbReference type="Pfam" id="PF03853">
    <property type="entry name" value="YjeF_N"/>
    <property type="match status" value="1"/>
</dbReference>
<dbReference type="HAMAP" id="MF_01966">
    <property type="entry name" value="NADHX_epimerase"/>
    <property type="match status" value="1"/>
</dbReference>
<evidence type="ECO:0000256" key="6">
    <source>
        <dbReference type="ARBA" id="ARBA00022857"/>
    </source>
</evidence>
<organism evidence="12">
    <name type="scientific">Caldiarchaeum subterraneum</name>
    <dbReference type="NCBI Taxonomy" id="311458"/>
    <lineage>
        <taxon>Archaea</taxon>
        <taxon>Nitrososphaerota</taxon>
        <taxon>Candidatus Caldarchaeales</taxon>
        <taxon>Candidatus Caldarchaeaceae</taxon>
        <taxon>Candidatus Caldarchaeum</taxon>
    </lineage>
</organism>
<keyword evidence="5 10" id="KW-0547">Nucleotide-binding</keyword>
<keyword evidence="7 10" id="KW-0630">Potassium</keyword>
<dbReference type="AlphaFoldDB" id="A0A7J3VU63"/>
<dbReference type="InterPro" id="IPR004443">
    <property type="entry name" value="YjeF_N_dom"/>
</dbReference>